<reference evidence="8" key="1">
    <citation type="journal article" date="2023" name="G3 (Bethesda)">
        <title>A reference genome for the long-term kleptoplast-retaining sea slug Elysia crispata morphotype clarki.</title>
        <authorList>
            <person name="Eastman K.E."/>
            <person name="Pendleton A.L."/>
            <person name="Shaikh M.A."/>
            <person name="Suttiyut T."/>
            <person name="Ogas R."/>
            <person name="Tomko P."/>
            <person name="Gavelis G."/>
            <person name="Widhalm J.R."/>
            <person name="Wisecaver J.H."/>
        </authorList>
    </citation>
    <scope>NUCLEOTIDE SEQUENCE</scope>
    <source>
        <strain evidence="8">ECLA1</strain>
    </source>
</reference>
<dbReference type="Gene3D" id="1.20.120.230">
    <property type="entry name" value="Alpha-catenin/vinculin-like"/>
    <property type="match status" value="5"/>
</dbReference>
<dbReference type="FunFam" id="1.20.120.230:FF:000002">
    <property type="entry name" value="Talin 2"/>
    <property type="match status" value="1"/>
</dbReference>
<dbReference type="FunFam" id="1.20.1420.10:FF:000006">
    <property type="entry name" value="Talin 2"/>
    <property type="match status" value="1"/>
</dbReference>
<dbReference type="SMART" id="SM00307">
    <property type="entry name" value="ILWEQ"/>
    <property type="match status" value="1"/>
</dbReference>
<dbReference type="InterPro" id="IPR037438">
    <property type="entry name" value="Talin1/2-RS"/>
</dbReference>
<dbReference type="Gene3D" id="1.20.1420.10">
    <property type="entry name" value="Talin, central domain"/>
    <property type="match status" value="7"/>
</dbReference>
<dbReference type="InterPro" id="IPR032425">
    <property type="entry name" value="FERM_f0"/>
</dbReference>
<feature type="compositionally biased region" description="Basic and acidic residues" evidence="5">
    <location>
        <begin position="2589"/>
        <end position="2606"/>
    </location>
</feature>
<dbReference type="CDD" id="cd17089">
    <property type="entry name" value="FERM_F0_TLN"/>
    <property type="match status" value="1"/>
</dbReference>
<dbReference type="GO" id="GO:0005200">
    <property type="term" value="F:structural constituent of cytoskeleton"/>
    <property type="evidence" value="ECO:0007669"/>
    <property type="project" value="InterPro"/>
</dbReference>
<dbReference type="Pfam" id="PF25177">
    <property type="entry name" value="Talin_VBS2"/>
    <property type="match status" value="1"/>
</dbReference>
<dbReference type="GO" id="GO:0005178">
    <property type="term" value="F:integrin binding"/>
    <property type="evidence" value="ECO:0007669"/>
    <property type="project" value="TreeGrafter"/>
</dbReference>
<dbReference type="GO" id="GO:0005856">
    <property type="term" value="C:cytoskeleton"/>
    <property type="evidence" value="ECO:0007669"/>
    <property type="project" value="UniProtKB-SubCell"/>
</dbReference>
<dbReference type="GO" id="GO:0005737">
    <property type="term" value="C:cytoplasm"/>
    <property type="evidence" value="ECO:0007669"/>
    <property type="project" value="TreeGrafter"/>
</dbReference>
<dbReference type="InterPro" id="IPR035963">
    <property type="entry name" value="FERM_2"/>
</dbReference>
<dbReference type="FunFam" id="2.30.29.30:FF:000028">
    <property type="entry name" value="Talin 2"/>
    <property type="match status" value="1"/>
</dbReference>
<dbReference type="InterPro" id="IPR014352">
    <property type="entry name" value="FERM/acyl-CoA-bd_prot_sf"/>
</dbReference>
<dbReference type="InterPro" id="IPR054060">
    <property type="entry name" value="TLN1-like_RS"/>
</dbReference>
<sequence>MAMLSLKISVIDQNVIKTMQFEPSTIVYDACRMIRDRIPEANPGNPSEYGLFLADEDPKKGVWLEQGRSLEYYLLRNGDLLEYKRKHRILKVRTLDGVLKTLQVDDSYTVGSLMITICTRMGITNHEEYSLVRELPDEEKEKTLTLKRGDKSLPKVQKRLEEMKKKLHTDDELNWLDHSKTLREQDIQPNEVLLLRRKFFYSDQNVDARDPVQLNLLYVQSRDAILNGTHPVSMDEAIQFGGLQCQVQFGDHIESKHKPGFLDLKEFLPKEYVKIKGIEKKIFVEHKKFVGLSEVEAKVKYTQFCRSLKTYGITFFLVKEKMKGKNKLVPRLLGITKESVVRVDEKTKEILKKWHLTTVRRWAASPNSFTLDFGDYSDEYYSMQTTEGEQISQLIAGYIDIILKKKQARDHLGIEGDDNSTMYEENVQAGQATIIQHSMSNVHHPSAGNVSMPGLLRDGYQGENRIEMGSLSRGQVSSHSNSARSGAVGQHGGSGMLTDVNGGASRASSVATLDDVDFGPNSGRKGGISGGQTIIKQELTQAQRAFIVTISDGLDAINSAQTNLNQRSELPYLGDDPASKKWRENQQDLSRQKVGSQLSAMNAATAQLVTLTYGEAEEIDYTAVGAAVNQISSNVGDFSRDVKMLATLQEEDTSGQRLLDAARGLVGAFSDLLRAAEPETVEPRQNLLAAASKVGEASQEVMNEVGETTEDLDKIYQETLLALAKAVANATASLVLKAKTVASTTEDPVQSDRVISSATQCALATSQLVACTKVVAPTFRHPACQEQLIEAAKLVAKSVEGIVQSSQEVCRDDNLVQDLGAAATAVTKALNDLLLHIKKAAQPTNANEQHEEAVDTIINVTDRLFSSVGDAQEMVKQAKQLAQATSTLVGAIWGEANMAKEHSDSDTERRLVAAAKQLAEATSKLVEAAKGCASNPNDSNQQQMLRSAAEELRTAANSAASNALKKKVMAKLESSASQAAAAATQLISASNQAHKTNCNPTSNQQMATAAEALDQQIPELVQSLRAVQRSQDSATAQLALINASQDFIQPASRLIGASNAAAPTVSDEASALNLHNAAKSLSNAIAELRSTASKAQEACTSLEIDSAMDHLRDLEQDLKDIQDAASSGRLTRLPGETAESSSSQLGTTSKTVGSSMAQLLTAAAQGNEDYVGIAARDTVNALKILVSSVRGVASTTEDRQIQQAIIDQAQDVINQSYHLLEEAKAAMDDPTNPENQARLTQVARSVSNALNNCVNCLPGQRDIDQAMRTITQTSQNLSNPRFPPSDRPYQDVQNDMNNASANLNQAASDIVTSSRTTTQALAESSTRYSQNYEEFVHTGLTMAGLSKDLETQNQIVGGLKSVSMVSSKLLVAAKGVSADPNAPNSRNLLAQAARAVTESINHLFSICTQSAPGQKECDNALRQIQMIASMLDNPNEPVSEMSYFDSLQAVMEKSKDLGDAMTGISNDAKKGDMDDYCTSVKSFANSVCGLTEASVQAAYLVGISDPASEPGRPGVVDQSQFARANQAIQMACQNLTNPASSQQQGENNSQAKVLSAATVVAKHTSSLCNSCRTASSKTANPVAKRHFVQSAKDVANSTASLVQAIKALDQDFTDENRQKCAEAAKPLISAVDELTTFASSPEFASKPAKISSQAREAQEPITQAGRAMIEGASNMLQAAKQLAVNPKDPPTYQLYSHHSKSVSEAIKRLVSAIKDSAPGQQECDNAIEHLNMTIRDLDQASLDALGQNLRPRDEKSCRAYQEQMINSAREILDRIDQIRQAAKEEPQNLGHLISTVSSYFEPLARSAVGSASRTSSSKQQANILDMTKTVTESALQFMYACKEGGGNPKAAHTHQSIDTAADDMKDVLQDLLGTMEEAASQSGAVNSMIDTITKSIARVDERYVDRSSIIENLSFVDHQTNMVRLVKQIARSAQEMVGKTTTNPGQLCVIANQLTRDYTSLAAAATPAATAANNVEIGNRIRSTIQDLGTSCVDLVQDASNLQANPKDIITRKELHEHAKAVSEKVSYVLAALQAGARGTQACINAASTVSGIIGDLDTTIMFASAGTLNDENSESFADQRENILKTAKALVEDTKTLVAGAASNQEQLAVAAQCAVKTITRLADVVKLGAGSLGSDQPEAQVLLINAVKDVASALSDLISATKNASGKSVSDPAMLALKDSAKVMVTNVTSLLKTVKTVEDEAIRGTRALESTIEAIAQEIRAFDSSDIITRKATAEDLIRFAKPITAATAKAVAAGNSCRQEDIISAANMGRKAIFDLLAVTKGAANTAETHEIKQRAVNAGRTASVAYKQLLESVLQVVLKPSHEGRQNLGLVSRKVANGVSELVQSAEAIKDQPEDMESGSDWVDPDDPTVIAETELLTAANSIEAAAKKLALLKPRQQAKKADEDLGFEEQILEAAKCIASATAALVKSASAAQRELVAQGKVGSTYTKHAIDEDGQWSQGLISAARMVAAATHSLCEAANAMVQGHASEERLSASAKEVAASTAQLLMACKVKADPGSVAMQRLQAASTAVKRATEALVKAAQQSREEDDQSNLTVNKRMVGGIAQEIQAQAEILRKEKELTDARNKLMQIRRDRYKDKPPEDDDSSSSF</sequence>
<dbReference type="SUPFAM" id="SSF109880">
    <property type="entry name" value="A middle domain of Talin 1"/>
    <property type="match status" value="1"/>
</dbReference>
<dbReference type="Pfam" id="PF09141">
    <property type="entry name" value="Talin_middle"/>
    <property type="match status" value="1"/>
</dbReference>
<keyword evidence="2" id="KW-0963">Cytoplasm</keyword>
<dbReference type="FunFam" id="1.20.1420.10:FF:000002">
    <property type="entry name" value="Talin 2"/>
    <property type="match status" value="1"/>
</dbReference>
<dbReference type="InterPro" id="IPR035964">
    <property type="entry name" value="I/LWEQ_dom_sf"/>
</dbReference>
<dbReference type="PANTHER" id="PTHR19981:SF1">
    <property type="entry name" value="RHEA, ISOFORM B"/>
    <property type="match status" value="1"/>
</dbReference>
<dbReference type="SMART" id="SM01244">
    <property type="entry name" value="IRS"/>
    <property type="match status" value="1"/>
</dbReference>
<dbReference type="CDD" id="cd12150">
    <property type="entry name" value="talin-RS"/>
    <property type="match status" value="1"/>
</dbReference>
<dbReference type="SUPFAM" id="SSF50729">
    <property type="entry name" value="PH domain-like"/>
    <property type="match status" value="1"/>
</dbReference>
<evidence type="ECO:0000256" key="1">
    <source>
        <dbReference type="ARBA" id="ARBA00004245"/>
    </source>
</evidence>
<proteinExistence type="predicted"/>
<evidence type="ECO:0008006" key="10">
    <source>
        <dbReference type="Google" id="ProtNLM"/>
    </source>
</evidence>
<evidence type="ECO:0000313" key="9">
    <source>
        <dbReference type="Proteomes" id="UP001283361"/>
    </source>
</evidence>
<dbReference type="InterPro" id="IPR015009">
    <property type="entry name" value="Vinculin-bd_dom"/>
</dbReference>
<dbReference type="PROSITE" id="PS00660">
    <property type="entry name" value="FERM_1"/>
    <property type="match status" value="1"/>
</dbReference>
<dbReference type="InterPro" id="IPR019749">
    <property type="entry name" value="Band_41_domain"/>
</dbReference>
<evidence type="ECO:0000256" key="4">
    <source>
        <dbReference type="SAM" id="Coils"/>
    </source>
</evidence>
<dbReference type="InterPro" id="IPR057346">
    <property type="entry name" value="Talin1/2_VBS2"/>
</dbReference>
<feature type="region of interest" description="Disordered" evidence="5">
    <location>
        <begin position="1126"/>
        <end position="1150"/>
    </location>
</feature>
<feature type="domain" description="FERM" evidence="6">
    <location>
        <begin position="88"/>
        <end position="406"/>
    </location>
</feature>
<dbReference type="InterPro" id="IPR002404">
    <property type="entry name" value="IRS_PTB"/>
</dbReference>
<feature type="coiled-coil region" evidence="4">
    <location>
        <begin position="1078"/>
        <end position="1124"/>
    </location>
</feature>
<evidence type="ECO:0000259" key="7">
    <source>
        <dbReference type="PROSITE" id="PS50945"/>
    </source>
</evidence>
<dbReference type="InterPro" id="IPR054082">
    <property type="entry name" value="Talin_IBS2B"/>
</dbReference>
<dbReference type="EMBL" id="JAWDGP010006781">
    <property type="protein sequence ID" value="KAK3735572.1"/>
    <property type="molecule type" value="Genomic_DNA"/>
</dbReference>
<evidence type="ECO:0000256" key="5">
    <source>
        <dbReference type="SAM" id="MobiDB-lite"/>
    </source>
</evidence>
<dbReference type="Proteomes" id="UP001283361">
    <property type="component" value="Unassembled WGS sequence"/>
</dbReference>
<feature type="compositionally biased region" description="Acidic residues" evidence="5">
    <location>
        <begin position="2607"/>
        <end position="2616"/>
    </location>
</feature>
<comment type="subcellular location">
    <subcellularLocation>
        <location evidence="1">Cytoplasm</location>
        <location evidence="1">Cytoskeleton</location>
    </subcellularLocation>
</comment>
<dbReference type="Pfam" id="PF21896">
    <property type="entry name" value="Talin_IBS2B"/>
    <property type="match status" value="3"/>
</dbReference>
<dbReference type="InterPro" id="IPR015224">
    <property type="entry name" value="Talin_cent"/>
</dbReference>
<dbReference type="CDD" id="cd17090">
    <property type="entry name" value="FERM_F1_TLN"/>
    <property type="match status" value="1"/>
</dbReference>
<dbReference type="CDD" id="cd10569">
    <property type="entry name" value="FERM_C_Talin"/>
    <property type="match status" value="1"/>
</dbReference>
<dbReference type="Pfam" id="PF08913">
    <property type="entry name" value="VBS"/>
    <property type="match status" value="1"/>
</dbReference>
<feature type="domain" description="I/LWEQ" evidence="7">
    <location>
        <begin position="2365"/>
        <end position="2605"/>
    </location>
</feature>
<dbReference type="InterPro" id="IPR019747">
    <property type="entry name" value="FERM_CS"/>
</dbReference>
<dbReference type="InterPro" id="IPR002558">
    <property type="entry name" value="ILWEQ_dom"/>
</dbReference>
<organism evidence="8 9">
    <name type="scientific">Elysia crispata</name>
    <name type="common">lettuce slug</name>
    <dbReference type="NCBI Taxonomy" id="231223"/>
    <lineage>
        <taxon>Eukaryota</taxon>
        <taxon>Metazoa</taxon>
        <taxon>Spiralia</taxon>
        <taxon>Lophotrochozoa</taxon>
        <taxon>Mollusca</taxon>
        <taxon>Gastropoda</taxon>
        <taxon>Heterobranchia</taxon>
        <taxon>Euthyneura</taxon>
        <taxon>Panpulmonata</taxon>
        <taxon>Sacoglossa</taxon>
        <taxon>Placobranchoidea</taxon>
        <taxon>Plakobranchidae</taxon>
        <taxon>Elysia</taxon>
    </lineage>
</organism>
<dbReference type="GO" id="GO:0051015">
    <property type="term" value="F:actin filament binding"/>
    <property type="evidence" value="ECO:0007669"/>
    <property type="project" value="InterPro"/>
</dbReference>
<dbReference type="GO" id="GO:0005886">
    <property type="term" value="C:plasma membrane"/>
    <property type="evidence" value="ECO:0007669"/>
    <property type="project" value="TreeGrafter"/>
</dbReference>
<keyword evidence="9" id="KW-1185">Reference proteome</keyword>
<dbReference type="InterPro" id="IPR049108">
    <property type="entry name" value="Talin_R4"/>
</dbReference>
<protein>
    <recommendedName>
        <fullName evidence="10">Talin</fullName>
    </recommendedName>
</protein>
<dbReference type="Pfam" id="PF16511">
    <property type="entry name" value="FERM_f0"/>
    <property type="match status" value="1"/>
</dbReference>
<dbReference type="FunFam" id="1.20.80.10:FF:000007">
    <property type="entry name" value="Talin 2"/>
    <property type="match status" value="1"/>
</dbReference>
<dbReference type="Pfam" id="PF01608">
    <property type="entry name" value="I_LWEQ"/>
    <property type="match status" value="1"/>
</dbReference>
<dbReference type="SUPFAM" id="SSF109885">
    <property type="entry name" value="I/LWEQ domain"/>
    <property type="match status" value="4"/>
</dbReference>
<dbReference type="InterPro" id="IPR029071">
    <property type="entry name" value="Ubiquitin-like_domsf"/>
</dbReference>
<feature type="region of interest" description="Disordered" evidence="5">
    <location>
        <begin position="471"/>
        <end position="503"/>
    </location>
</feature>
<feature type="compositionally biased region" description="Polar residues" evidence="5">
    <location>
        <begin position="472"/>
        <end position="484"/>
    </location>
</feature>
<dbReference type="Pfam" id="PF02174">
    <property type="entry name" value="IRS"/>
    <property type="match status" value="1"/>
</dbReference>
<dbReference type="SUPFAM" id="SSF54236">
    <property type="entry name" value="Ubiquitin-like"/>
    <property type="match status" value="1"/>
</dbReference>
<evidence type="ECO:0000256" key="2">
    <source>
        <dbReference type="ARBA" id="ARBA00022490"/>
    </source>
</evidence>
<dbReference type="FunFam" id="1.20.1410.10:FF:000001">
    <property type="entry name" value="Talin 2"/>
    <property type="match status" value="1"/>
</dbReference>
<feature type="compositionally biased region" description="Polar residues" evidence="5">
    <location>
        <begin position="1138"/>
        <end position="1150"/>
    </location>
</feature>
<dbReference type="CDD" id="cd14473">
    <property type="entry name" value="FERM_B-lobe"/>
    <property type="match status" value="1"/>
</dbReference>
<dbReference type="GO" id="GO:0005925">
    <property type="term" value="C:focal adhesion"/>
    <property type="evidence" value="ECO:0007669"/>
    <property type="project" value="InterPro"/>
</dbReference>
<dbReference type="GO" id="GO:0098609">
    <property type="term" value="P:cell-cell adhesion"/>
    <property type="evidence" value="ECO:0007669"/>
    <property type="project" value="TreeGrafter"/>
</dbReference>
<dbReference type="Gene3D" id="1.20.80.10">
    <property type="match status" value="1"/>
</dbReference>
<dbReference type="InterPro" id="IPR036476">
    <property type="entry name" value="Talin_cent_sf"/>
</dbReference>
<dbReference type="GO" id="GO:0001726">
    <property type="term" value="C:ruffle"/>
    <property type="evidence" value="ECO:0007669"/>
    <property type="project" value="InterPro"/>
</dbReference>
<dbReference type="Gene3D" id="1.20.1410.10">
    <property type="entry name" value="I/LWEQ domain"/>
    <property type="match status" value="1"/>
</dbReference>
<dbReference type="Pfam" id="PF21692">
    <property type="entry name" value="Talin_R4"/>
    <property type="match status" value="1"/>
</dbReference>
<dbReference type="SUPFAM" id="SSF47031">
    <property type="entry name" value="Second domain of FERM"/>
    <property type="match status" value="1"/>
</dbReference>
<dbReference type="SUPFAM" id="SSF47220">
    <property type="entry name" value="alpha-catenin/vinculin-like"/>
    <property type="match status" value="6"/>
</dbReference>
<comment type="caution">
    <text evidence="8">The sequence shown here is derived from an EMBL/GenBank/DDBJ whole genome shotgun (WGS) entry which is preliminary data.</text>
</comment>
<evidence type="ECO:0000259" key="6">
    <source>
        <dbReference type="PROSITE" id="PS50057"/>
    </source>
</evidence>
<feature type="region of interest" description="Disordered" evidence="5">
    <location>
        <begin position="2589"/>
        <end position="2616"/>
    </location>
</feature>
<dbReference type="InterPro" id="IPR000299">
    <property type="entry name" value="FERM_domain"/>
</dbReference>
<dbReference type="Gene3D" id="2.30.29.30">
    <property type="entry name" value="Pleckstrin-homology domain (PH domain)/Phosphotyrosine-binding domain (PTB)"/>
    <property type="match status" value="1"/>
</dbReference>
<dbReference type="GO" id="GO:0030036">
    <property type="term" value="P:actin cytoskeleton organization"/>
    <property type="evidence" value="ECO:0007669"/>
    <property type="project" value="TreeGrafter"/>
</dbReference>
<dbReference type="PROSITE" id="PS50057">
    <property type="entry name" value="FERM_3"/>
    <property type="match status" value="1"/>
</dbReference>
<dbReference type="Gene3D" id="3.10.20.90">
    <property type="entry name" value="Phosphatidylinositol 3-kinase Catalytic Subunit, Chain A, domain 1"/>
    <property type="match status" value="2"/>
</dbReference>
<gene>
    <name evidence="8" type="ORF">RRG08_054145</name>
</gene>
<evidence type="ECO:0000313" key="8">
    <source>
        <dbReference type="EMBL" id="KAK3735572.1"/>
    </source>
</evidence>
<dbReference type="Pfam" id="PF21865">
    <property type="entry name" value="TLN1-like_RS"/>
    <property type="match status" value="3"/>
</dbReference>
<keyword evidence="4" id="KW-0175">Coiled coil</keyword>
<dbReference type="SMART" id="SM00295">
    <property type="entry name" value="B41"/>
    <property type="match status" value="1"/>
</dbReference>
<dbReference type="PROSITE" id="PS50945">
    <property type="entry name" value="I_LWEQ"/>
    <property type="match status" value="1"/>
</dbReference>
<dbReference type="InterPro" id="IPR019748">
    <property type="entry name" value="FERM_central"/>
</dbReference>
<dbReference type="InterPro" id="IPR011993">
    <property type="entry name" value="PH-like_dom_sf"/>
</dbReference>
<dbReference type="InterPro" id="IPR036723">
    <property type="entry name" value="Alpha-catenin/vinculin-like_sf"/>
</dbReference>
<dbReference type="FunFam" id="1.20.120.230:FF:000003">
    <property type="entry name" value="Talin 2"/>
    <property type="match status" value="1"/>
</dbReference>
<dbReference type="PANTHER" id="PTHR19981">
    <property type="entry name" value="TALIN"/>
    <property type="match status" value="1"/>
</dbReference>
<keyword evidence="3" id="KW-0206">Cytoskeleton</keyword>
<evidence type="ECO:0000256" key="3">
    <source>
        <dbReference type="ARBA" id="ARBA00023212"/>
    </source>
</evidence>
<accession>A0AAE1CTW3</accession>
<dbReference type="FunFam" id="1.20.1420.10:FF:000001">
    <property type="entry name" value="Talin 2"/>
    <property type="match status" value="1"/>
</dbReference>
<name>A0AAE1CTW3_9GAST</name>